<proteinExistence type="predicted"/>
<keyword evidence="3" id="KW-0449">Lipoprotein</keyword>
<dbReference type="Proteomes" id="UP000703269">
    <property type="component" value="Unassembled WGS sequence"/>
</dbReference>
<dbReference type="Pfam" id="PF15811">
    <property type="entry name" value="SVIP"/>
    <property type="match status" value="1"/>
</dbReference>
<evidence type="ECO:0000256" key="2">
    <source>
        <dbReference type="ARBA" id="ARBA00023139"/>
    </source>
</evidence>
<evidence type="ECO:0000313" key="5">
    <source>
        <dbReference type="EMBL" id="GJE86103.1"/>
    </source>
</evidence>
<feature type="region of interest" description="Disordered" evidence="4">
    <location>
        <begin position="1"/>
        <end position="114"/>
    </location>
</feature>
<evidence type="ECO:0000256" key="1">
    <source>
        <dbReference type="ARBA" id="ARBA00022707"/>
    </source>
</evidence>
<protein>
    <submittedName>
        <fullName evidence="5">Uncharacterized protein</fullName>
    </submittedName>
</protein>
<keyword evidence="2" id="KW-0564">Palmitate</keyword>
<sequence length="114" mass="12202">MGSLCSKPGTHSEDGTQLRRVASARPAPRARPSARPKGKGQTLGHDGNGQSHDGRPDDPRSAAAQAAEERLKAAKTRGVVSANPNHGKLSAQLEANKAQPRVPQEREQERLVWD</sequence>
<feature type="compositionally biased region" description="Basic and acidic residues" evidence="4">
    <location>
        <begin position="103"/>
        <end position="114"/>
    </location>
</feature>
<reference evidence="5 6" key="1">
    <citation type="submission" date="2021-08" db="EMBL/GenBank/DDBJ databases">
        <title>Draft Genome Sequence of Phanerochaete sordida strain YK-624.</title>
        <authorList>
            <person name="Mori T."/>
            <person name="Dohra H."/>
            <person name="Suzuki T."/>
            <person name="Kawagishi H."/>
            <person name="Hirai H."/>
        </authorList>
    </citation>
    <scope>NUCLEOTIDE SEQUENCE [LARGE SCALE GENOMIC DNA]</scope>
    <source>
        <strain evidence="5 6">YK-624</strain>
    </source>
</reference>
<dbReference type="OrthoDB" id="3264102at2759"/>
<evidence type="ECO:0000313" key="6">
    <source>
        <dbReference type="Proteomes" id="UP000703269"/>
    </source>
</evidence>
<gene>
    <name evidence="5" type="ORF">PsYK624_021830</name>
</gene>
<evidence type="ECO:0000256" key="4">
    <source>
        <dbReference type="SAM" id="MobiDB-lite"/>
    </source>
</evidence>
<dbReference type="InterPro" id="IPR031632">
    <property type="entry name" value="SVIP"/>
</dbReference>
<organism evidence="5 6">
    <name type="scientific">Phanerochaete sordida</name>
    <dbReference type="NCBI Taxonomy" id="48140"/>
    <lineage>
        <taxon>Eukaryota</taxon>
        <taxon>Fungi</taxon>
        <taxon>Dikarya</taxon>
        <taxon>Basidiomycota</taxon>
        <taxon>Agaricomycotina</taxon>
        <taxon>Agaricomycetes</taxon>
        <taxon>Polyporales</taxon>
        <taxon>Phanerochaetaceae</taxon>
        <taxon>Phanerochaete</taxon>
    </lineage>
</organism>
<keyword evidence="6" id="KW-1185">Reference proteome</keyword>
<dbReference type="EMBL" id="BPQB01000003">
    <property type="protein sequence ID" value="GJE86103.1"/>
    <property type="molecule type" value="Genomic_DNA"/>
</dbReference>
<evidence type="ECO:0000256" key="3">
    <source>
        <dbReference type="ARBA" id="ARBA00023288"/>
    </source>
</evidence>
<comment type="caution">
    <text evidence="5">The sequence shown here is derived from an EMBL/GenBank/DDBJ whole genome shotgun (WGS) entry which is preliminary data.</text>
</comment>
<name>A0A9P3FZH4_9APHY</name>
<accession>A0A9P3FZH4</accession>
<keyword evidence="1" id="KW-0519">Myristate</keyword>
<feature type="compositionally biased region" description="Low complexity" evidence="4">
    <location>
        <begin position="19"/>
        <end position="31"/>
    </location>
</feature>
<dbReference type="AlphaFoldDB" id="A0A9P3FZH4"/>